<sequence>MPSFPHPGSVSICEINRDLITAESLSDDVAKDTYGKILGMVFSPVPFQSDQLVRPPSPEQDDQQVATTAPTKGLLQTLQGILNRSLTPLFHPNHVNLLPEVDLQGVSWHQHKHIIAFISGPNQVIVRDFEDSEGKEPCILANESQREVKVLEWRPNVVEFAFGLLLSREVQPLSDLVLLHSWELSLEVLESDILWWIFFEVIMGNRLSSSFTIWDVAQGLGTPIRRGLGGISMLKWSPTGDYFFSAKFDGTFYLWETNTWTSEPWSSTRSIMDPDGHMILLAFSKSSTLGSIHFASKPPSLDAHLLPVELPEIMSLTNSQTTEKIAWDASGERLAVSFKDGDELYRGLIAIYDVRRTPLISASLIGFIRGPGDNPKPLAFSFHDKFKQGPLLFVCWSSGFCCTYPLIFRSHNN</sequence>
<dbReference type="InterPro" id="IPR015943">
    <property type="entry name" value="WD40/YVTN_repeat-like_dom_sf"/>
</dbReference>
<dbReference type="GO" id="GO:0005643">
    <property type="term" value="C:nuclear pore"/>
    <property type="evidence" value="ECO:0007669"/>
    <property type="project" value="TreeGrafter"/>
</dbReference>
<evidence type="ECO:0000313" key="2">
    <source>
        <dbReference type="EMBL" id="BBH07019.1"/>
    </source>
</evidence>
<protein>
    <submittedName>
        <fullName evidence="2">Transducin/WD40 repeat-like superfamily protein</fullName>
    </submittedName>
</protein>
<name>A0A4Y1RRS3_PRUDU</name>
<dbReference type="InterPro" id="IPR001680">
    <property type="entry name" value="WD40_rpt"/>
</dbReference>
<keyword evidence="1" id="KW-0853">WD repeat</keyword>
<dbReference type="SUPFAM" id="SSF82171">
    <property type="entry name" value="DPP6 N-terminal domain-like"/>
    <property type="match status" value="1"/>
</dbReference>
<dbReference type="FunFam" id="2.130.10.10:FF:000434">
    <property type="entry name" value="Aladin isoform A"/>
    <property type="match status" value="1"/>
</dbReference>
<dbReference type="InterPro" id="IPR045139">
    <property type="entry name" value="Aladin"/>
</dbReference>
<dbReference type="Gene3D" id="2.130.10.10">
    <property type="entry name" value="YVTN repeat-like/Quinoprotein amine dehydrogenase"/>
    <property type="match status" value="1"/>
</dbReference>
<dbReference type="PANTHER" id="PTHR14494">
    <property type="entry name" value="ALADIN/ADRACALIN/AAAS"/>
    <property type="match status" value="1"/>
</dbReference>
<organism evidence="2">
    <name type="scientific">Prunus dulcis</name>
    <name type="common">Almond</name>
    <name type="synonym">Amygdalus dulcis</name>
    <dbReference type="NCBI Taxonomy" id="3755"/>
    <lineage>
        <taxon>Eukaryota</taxon>
        <taxon>Viridiplantae</taxon>
        <taxon>Streptophyta</taxon>
        <taxon>Embryophyta</taxon>
        <taxon>Tracheophyta</taxon>
        <taxon>Spermatophyta</taxon>
        <taxon>Magnoliopsida</taxon>
        <taxon>eudicotyledons</taxon>
        <taxon>Gunneridae</taxon>
        <taxon>Pentapetalae</taxon>
        <taxon>rosids</taxon>
        <taxon>fabids</taxon>
        <taxon>Rosales</taxon>
        <taxon>Rosaceae</taxon>
        <taxon>Amygdaloideae</taxon>
        <taxon>Amygdaleae</taxon>
        <taxon>Prunus</taxon>
    </lineage>
</organism>
<dbReference type="PROSITE" id="PS50082">
    <property type="entry name" value="WD_REPEATS_2"/>
    <property type="match status" value="1"/>
</dbReference>
<dbReference type="AlphaFoldDB" id="A0A4Y1RRS3"/>
<dbReference type="PANTHER" id="PTHR14494:SF0">
    <property type="entry name" value="ALADIN"/>
    <property type="match status" value="1"/>
</dbReference>
<dbReference type="EMBL" id="AP019303">
    <property type="protein sequence ID" value="BBH07019.1"/>
    <property type="molecule type" value="Genomic_DNA"/>
</dbReference>
<accession>A0A4Y1RRS3</accession>
<gene>
    <name evidence="2" type="ORF">Prudu_018821</name>
</gene>
<proteinExistence type="predicted"/>
<feature type="repeat" description="WD" evidence="1">
    <location>
        <begin position="231"/>
        <end position="259"/>
    </location>
</feature>
<dbReference type="GO" id="GO:0006913">
    <property type="term" value="P:nucleocytoplasmic transport"/>
    <property type="evidence" value="ECO:0007669"/>
    <property type="project" value="TreeGrafter"/>
</dbReference>
<reference evidence="2" key="1">
    <citation type="journal article" date="2019" name="Science">
        <title>Mutation of a bHLH transcription factor allowed almond domestication.</title>
        <authorList>
            <person name="Sanchez-Perez R."/>
            <person name="Pavan S."/>
            <person name="Mazzeo R."/>
            <person name="Moldovan C."/>
            <person name="Aiese Cigliano R."/>
            <person name="Del Cueto J."/>
            <person name="Ricciardi F."/>
            <person name="Lotti C."/>
            <person name="Ricciardi L."/>
            <person name="Dicenta F."/>
            <person name="Lopez-Marques R.L."/>
            <person name="Lindberg Moller B."/>
        </authorList>
    </citation>
    <scope>NUCLEOTIDE SEQUENCE</scope>
</reference>
<evidence type="ECO:0000256" key="1">
    <source>
        <dbReference type="PROSITE-ProRule" id="PRU00221"/>
    </source>
</evidence>